<sequence length="39" mass="4806">KKKYFDFLKAFRFLNRIWHENKIFLTFDIAVSIRDCPAI</sequence>
<keyword evidence="2" id="KW-1185">Reference proteome</keyword>
<dbReference type="VEuPathDB" id="MicrosporidiaDB:H312_02076"/>
<accession>A0A059F0K6</accession>
<evidence type="ECO:0000313" key="2">
    <source>
        <dbReference type="Proteomes" id="UP000030655"/>
    </source>
</evidence>
<reference evidence="2" key="1">
    <citation type="submission" date="2013-02" db="EMBL/GenBank/DDBJ databases">
        <authorList>
            <consortium name="The Broad Institute Genome Sequencing Platform"/>
            <person name="Cuomo C."/>
            <person name="Becnel J."/>
            <person name="Sanscrainte N."/>
            <person name="Walker B."/>
            <person name="Young S.K."/>
            <person name="Zeng Q."/>
            <person name="Gargeya S."/>
            <person name="Fitzgerald M."/>
            <person name="Haas B."/>
            <person name="Abouelleil A."/>
            <person name="Alvarado L."/>
            <person name="Arachchi H.M."/>
            <person name="Berlin A.M."/>
            <person name="Chapman S.B."/>
            <person name="Dewar J."/>
            <person name="Goldberg J."/>
            <person name="Griggs A."/>
            <person name="Gujja S."/>
            <person name="Hansen M."/>
            <person name="Howarth C."/>
            <person name="Imamovic A."/>
            <person name="Larimer J."/>
            <person name="McCowan C."/>
            <person name="Murphy C."/>
            <person name="Neiman D."/>
            <person name="Pearson M."/>
            <person name="Priest M."/>
            <person name="Roberts A."/>
            <person name="Saif S."/>
            <person name="Shea T."/>
            <person name="Sisk P."/>
            <person name="Sykes S."/>
            <person name="Wortman J."/>
            <person name="Nusbaum C."/>
            <person name="Birren B."/>
        </authorList>
    </citation>
    <scope>NUCLEOTIDE SEQUENCE [LARGE SCALE GENOMIC DNA]</scope>
    <source>
        <strain evidence="2">PRA339</strain>
    </source>
</reference>
<reference evidence="1 2" key="2">
    <citation type="submission" date="2014-03" db="EMBL/GenBank/DDBJ databases">
        <title>The Genome Sequence of Anncaliia algerae insect isolate PRA339.</title>
        <authorList>
            <consortium name="The Broad Institute Genome Sequencing Platform"/>
            <consortium name="The Broad Institute Genome Sequencing Center for Infectious Disease"/>
            <person name="Cuomo C."/>
            <person name="Becnel J."/>
            <person name="Sanscrainte N."/>
            <person name="Walker B."/>
            <person name="Young S.K."/>
            <person name="Zeng Q."/>
            <person name="Gargeya S."/>
            <person name="Fitzgerald M."/>
            <person name="Haas B."/>
            <person name="Abouelleil A."/>
            <person name="Alvarado L."/>
            <person name="Arachchi H.M."/>
            <person name="Berlin A.M."/>
            <person name="Chapman S.B."/>
            <person name="Dewar J."/>
            <person name="Goldberg J."/>
            <person name="Griggs A."/>
            <person name="Gujja S."/>
            <person name="Hansen M."/>
            <person name="Howarth C."/>
            <person name="Imamovic A."/>
            <person name="Larimer J."/>
            <person name="McCowan C."/>
            <person name="Murphy C."/>
            <person name="Neiman D."/>
            <person name="Pearson M."/>
            <person name="Priest M."/>
            <person name="Roberts A."/>
            <person name="Saif S."/>
            <person name="Shea T."/>
            <person name="Sisk P."/>
            <person name="Sykes S."/>
            <person name="Wortman J."/>
            <person name="Nusbaum C."/>
            <person name="Birren B."/>
        </authorList>
    </citation>
    <scope>NUCLEOTIDE SEQUENCE [LARGE SCALE GENOMIC DNA]</scope>
    <source>
        <strain evidence="1 2">PRA339</strain>
    </source>
</reference>
<dbReference type="AlphaFoldDB" id="A0A059F0K6"/>
<name>A0A059F0K6_9MICR</name>
<evidence type="ECO:0000313" key="1">
    <source>
        <dbReference type="EMBL" id="KCZ80514.1"/>
    </source>
</evidence>
<dbReference type="HOGENOM" id="CLU_3322409_0_0_1"/>
<dbReference type="EMBL" id="KK365177">
    <property type="protein sequence ID" value="KCZ80514.1"/>
    <property type="molecule type" value="Genomic_DNA"/>
</dbReference>
<organism evidence="1 2">
    <name type="scientific">Anncaliia algerae PRA339</name>
    <dbReference type="NCBI Taxonomy" id="1288291"/>
    <lineage>
        <taxon>Eukaryota</taxon>
        <taxon>Fungi</taxon>
        <taxon>Fungi incertae sedis</taxon>
        <taxon>Microsporidia</taxon>
        <taxon>Tubulinosematoidea</taxon>
        <taxon>Tubulinosematidae</taxon>
        <taxon>Anncaliia</taxon>
    </lineage>
</organism>
<dbReference type="Proteomes" id="UP000030655">
    <property type="component" value="Unassembled WGS sequence"/>
</dbReference>
<feature type="non-terminal residue" evidence="1">
    <location>
        <position position="1"/>
    </location>
</feature>
<protein>
    <submittedName>
        <fullName evidence="1">Uncharacterized protein</fullName>
    </submittedName>
</protein>
<gene>
    <name evidence="1" type="ORF">H312_02076</name>
</gene>
<proteinExistence type="predicted"/>